<dbReference type="PANTHER" id="PTHR31407">
    <property type="match status" value="1"/>
</dbReference>
<evidence type="ECO:0000259" key="2">
    <source>
        <dbReference type="Pfam" id="PF01789"/>
    </source>
</evidence>
<dbReference type="SUPFAM" id="SSF55724">
    <property type="entry name" value="Mog1p/PsbP-like"/>
    <property type="match status" value="1"/>
</dbReference>
<feature type="domain" description="PsbP C-terminal" evidence="2">
    <location>
        <begin position="75"/>
        <end position="214"/>
    </location>
</feature>
<keyword evidence="1" id="KW-0732">Signal</keyword>
<dbReference type="Gene3D" id="3.40.1000.10">
    <property type="entry name" value="Mog1/PsbP, alpha/beta/alpha sandwich"/>
    <property type="match status" value="1"/>
</dbReference>
<organism evidence="3 4">
    <name type="scientific">Cyclotella atomus</name>
    <dbReference type="NCBI Taxonomy" id="382360"/>
    <lineage>
        <taxon>Eukaryota</taxon>
        <taxon>Sar</taxon>
        <taxon>Stramenopiles</taxon>
        <taxon>Ochrophyta</taxon>
        <taxon>Bacillariophyta</taxon>
        <taxon>Coscinodiscophyceae</taxon>
        <taxon>Thalassiosirophycidae</taxon>
        <taxon>Stephanodiscales</taxon>
        <taxon>Stephanodiscaceae</taxon>
        <taxon>Cyclotella</taxon>
    </lineage>
</organism>
<feature type="chain" id="PRO_5044745734" description="PsbP C-terminal domain-containing protein" evidence="1">
    <location>
        <begin position="20"/>
        <end position="218"/>
    </location>
</feature>
<accession>A0ABD3NCR0</accession>
<dbReference type="NCBIfam" id="NF040946">
    <property type="entry name" value="PSII_PsbP"/>
    <property type="match status" value="1"/>
</dbReference>
<evidence type="ECO:0000313" key="3">
    <source>
        <dbReference type="EMBL" id="KAL3773138.1"/>
    </source>
</evidence>
<dbReference type="PANTHER" id="PTHR31407:SF16">
    <property type="entry name" value="PSBP DOMAIN-CONTAINING PROTEIN 7, CHLOROPLASTIC"/>
    <property type="match status" value="1"/>
</dbReference>
<dbReference type="InterPro" id="IPR002683">
    <property type="entry name" value="PsbP_C"/>
</dbReference>
<feature type="signal peptide" evidence="1">
    <location>
        <begin position="1"/>
        <end position="19"/>
    </location>
</feature>
<dbReference type="Pfam" id="PF01789">
    <property type="entry name" value="PsbP"/>
    <property type="match status" value="1"/>
</dbReference>
<gene>
    <name evidence="3" type="ORF">ACHAWO_011806</name>
</gene>
<name>A0ABD3NCR0_9STRA</name>
<dbReference type="AlphaFoldDB" id="A0ABD3NCR0"/>
<evidence type="ECO:0000256" key="1">
    <source>
        <dbReference type="SAM" id="SignalP"/>
    </source>
</evidence>
<protein>
    <recommendedName>
        <fullName evidence="2">PsbP C-terminal domain-containing protein</fullName>
    </recommendedName>
</protein>
<evidence type="ECO:0000313" key="4">
    <source>
        <dbReference type="Proteomes" id="UP001530400"/>
    </source>
</evidence>
<sequence length="218" mass="23543">MVRLSALAAAALLPFTASAFSVSDASVSRREAFAKTAMTLIGGSIAGSLVGVPSSAVAIVTDETPKVISRMGGLLERYQDSRGWQILAPAGWNSFDGEVGAYDKKWQDLVDPTDNIKVSSSPVKSTTTSIDALGPVADVGASLAAKRNAKLINAEERQTEGVLFYLFDFALDDDTHQILQLCVNKGKIWSLDANTKEKRYAKRKEMYYNVMGSFLPKL</sequence>
<reference evidence="3 4" key="1">
    <citation type="submission" date="2024-10" db="EMBL/GenBank/DDBJ databases">
        <title>Updated reference genomes for cyclostephanoid diatoms.</title>
        <authorList>
            <person name="Roberts W.R."/>
            <person name="Alverson A.J."/>
        </authorList>
    </citation>
    <scope>NUCLEOTIDE SEQUENCE [LARGE SCALE GENOMIC DNA]</scope>
    <source>
        <strain evidence="3 4">AJA010-31</strain>
    </source>
</reference>
<dbReference type="Proteomes" id="UP001530400">
    <property type="component" value="Unassembled WGS sequence"/>
</dbReference>
<dbReference type="EMBL" id="JALLPJ020001246">
    <property type="protein sequence ID" value="KAL3773138.1"/>
    <property type="molecule type" value="Genomic_DNA"/>
</dbReference>
<proteinExistence type="predicted"/>
<comment type="caution">
    <text evidence="3">The sequence shown here is derived from an EMBL/GenBank/DDBJ whole genome shotgun (WGS) entry which is preliminary data.</text>
</comment>
<dbReference type="InterPro" id="IPR016123">
    <property type="entry name" value="Mog1/PsbP_a/b/a-sand"/>
</dbReference>
<keyword evidence="4" id="KW-1185">Reference proteome</keyword>